<name>A0A8H6W9T4_9AGAR</name>
<dbReference type="SUPFAM" id="SSF110004">
    <property type="entry name" value="Glycolipid transfer protein, GLTP"/>
    <property type="match status" value="1"/>
</dbReference>
<dbReference type="InterPro" id="IPR014830">
    <property type="entry name" value="Glycolipid_transfer_prot_dom"/>
</dbReference>
<dbReference type="Pfam" id="PF08718">
    <property type="entry name" value="GLTP"/>
    <property type="match status" value="1"/>
</dbReference>
<dbReference type="GO" id="GO:1902388">
    <property type="term" value="F:ceramide 1-phosphate transfer activity"/>
    <property type="evidence" value="ECO:0007669"/>
    <property type="project" value="TreeGrafter"/>
</dbReference>
<dbReference type="GO" id="GO:0005829">
    <property type="term" value="C:cytosol"/>
    <property type="evidence" value="ECO:0007669"/>
    <property type="project" value="TreeGrafter"/>
</dbReference>
<accession>A0A8H6W9T4</accession>
<dbReference type="OrthoDB" id="3034228at2759"/>
<gene>
    <name evidence="3" type="ORF">MIND_00376700</name>
</gene>
<reference evidence="3" key="1">
    <citation type="submission" date="2020-05" db="EMBL/GenBank/DDBJ databases">
        <title>Mycena genomes resolve the evolution of fungal bioluminescence.</title>
        <authorList>
            <person name="Tsai I.J."/>
        </authorList>
    </citation>
    <scope>NUCLEOTIDE SEQUENCE</scope>
    <source>
        <strain evidence="3">171206Taipei</strain>
    </source>
</reference>
<proteinExistence type="predicted"/>
<dbReference type="RefSeq" id="XP_037223487.1">
    <property type="nucleotide sequence ID" value="XM_037360602.1"/>
</dbReference>
<sequence>MPLKASVSRASLGSRRPLTLADTKFFEKDADFPKPDKESRAYDVRQFLTATEVFISIFDILGLSAFSVIKNDFQENIKIARTILEKDMSIASLQQVAGSGAPAKLNKAVLSELRNLCFLCKALDDTMPTGAQKPLEPAAAFSASYKKYLQKHHNMVDTSLYSAAIDACPSRESFIQAIGGDSEDLKSRVKALSEILTAMAAPDAFGDKLKWP</sequence>
<dbReference type="PANTHER" id="PTHR10219:SF25">
    <property type="entry name" value="PLECKSTRIN HOMOLOGY DOMAIN-CONTAINING FAMILY A MEMBER 8"/>
    <property type="match status" value="1"/>
</dbReference>
<dbReference type="InterPro" id="IPR036497">
    <property type="entry name" value="GLTP_sf"/>
</dbReference>
<dbReference type="PANTHER" id="PTHR10219">
    <property type="entry name" value="GLYCOLIPID TRANSFER PROTEIN-RELATED"/>
    <property type="match status" value="1"/>
</dbReference>
<comment type="caution">
    <text evidence="3">The sequence shown here is derived from an EMBL/GenBank/DDBJ whole genome shotgun (WGS) entry which is preliminary data.</text>
</comment>
<keyword evidence="4" id="KW-1185">Reference proteome</keyword>
<dbReference type="AlphaFoldDB" id="A0A8H6W9T4"/>
<evidence type="ECO:0000259" key="2">
    <source>
        <dbReference type="Pfam" id="PF08718"/>
    </source>
</evidence>
<evidence type="ECO:0000313" key="3">
    <source>
        <dbReference type="EMBL" id="KAF7310037.1"/>
    </source>
</evidence>
<organism evidence="3 4">
    <name type="scientific">Mycena indigotica</name>
    <dbReference type="NCBI Taxonomy" id="2126181"/>
    <lineage>
        <taxon>Eukaryota</taxon>
        <taxon>Fungi</taxon>
        <taxon>Dikarya</taxon>
        <taxon>Basidiomycota</taxon>
        <taxon>Agaricomycotina</taxon>
        <taxon>Agaricomycetes</taxon>
        <taxon>Agaricomycetidae</taxon>
        <taxon>Agaricales</taxon>
        <taxon>Marasmiineae</taxon>
        <taxon>Mycenaceae</taxon>
        <taxon>Mycena</taxon>
    </lineage>
</organism>
<evidence type="ECO:0000256" key="1">
    <source>
        <dbReference type="ARBA" id="ARBA00022448"/>
    </source>
</evidence>
<dbReference type="GO" id="GO:1902387">
    <property type="term" value="F:ceramide 1-phosphate binding"/>
    <property type="evidence" value="ECO:0007669"/>
    <property type="project" value="TreeGrafter"/>
</dbReference>
<protein>
    <recommendedName>
        <fullName evidence="2">Glycolipid transfer protein domain-containing protein</fullName>
    </recommendedName>
</protein>
<dbReference type="GeneID" id="59343118"/>
<dbReference type="Proteomes" id="UP000636479">
    <property type="component" value="Unassembled WGS sequence"/>
</dbReference>
<dbReference type="GO" id="GO:0016020">
    <property type="term" value="C:membrane"/>
    <property type="evidence" value="ECO:0007669"/>
    <property type="project" value="TreeGrafter"/>
</dbReference>
<dbReference type="Gene3D" id="1.10.3520.10">
    <property type="entry name" value="Glycolipid transfer protein"/>
    <property type="match status" value="1"/>
</dbReference>
<dbReference type="EMBL" id="JACAZF010000003">
    <property type="protein sequence ID" value="KAF7310037.1"/>
    <property type="molecule type" value="Genomic_DNA"/>
</dbReference>
<feature type="domain" description="Glycolipid transfer protein" evidence="2">
    <location>
        <begin position="43"/>
        <end position="179"/>
    </location>
</feature>
<keyword evidence="1" id="KW-0813">Transport</keyword>
<evidence type="ECO:0000313" key="4">
    <source>
        <dbReference type="Proteomes" id="UP000636479"/>
    </source>
</evidence>